<name>A0ACC1PMK3_9PEZI</name>
<keyword evidence="2" id="KW-1185">Reference proteome</keyword>
<protein>
    <submittedName>
        <fullName evidence="1">Uncharacterized protein</fullName>
    </submittedName>
</protein>
<accession>A0ACC1PMK3</accession>
<evidence type="ECO:0000313" key="2">
    <source>
        <dbReference type="Proteomes" id="UP001143856"/>
    </source>
</evidence>
<proteinExistence type="predicted"/>
<dbReference type="EMBL" id="JAPDGR010000160">
    <property type="protein sequence ID" value="KAJ2994720.1"/>
    <property type="molecule type" value="Genomic_DNA"/>
</dbReference>
<reference evidence="1" key="1">
    <citation type="submission" date="2022-10" db="EMBL/GenBank/DDBJ databases">
        <title>Genome Sequence of Xylaria curta.</title>
        <authorList>
            <person name="Buettner E."/>
        </authorList>
    </citation>
    <scope>NUCLEOTIDE SEQUENCE</scope>
    <source>
        <strain evidence="1">Babe10</strain>
    </source>
</reference>
<comment type="caution">
    <text evidence="1">The sequence shown here is derived from an EMBL/GenBank/DDBJ whole genome shotgun (WGS) entry which is preliminary data.</text>
</comment>
<gene>
    <name evidence="1" type="ORF">NUW58_g1481</name>
</gene>
<organism evidence="1 2">
    <name type="scientific">Xylaria curta</name>
    <dbReference type="NCBI Taxonomy" id="42375"/>
    <lineage>
        <taxon>Eukaryota</taxon>
        <taxon>Fungi</taxon>
        <taxon>Dikarya</taxon>
        <taxon>Ascomycota</taxon>
        <taxon>Pezizomycotina</taxon>
        <taxon>Sordariomycetes</taxon>
        <taxon>Xylariomycetidae</taxon>
        <taxon>Xylariales</taxon>
        <taxon>Xylariaceae</taxon>
        <taxon>Xylaria</taxon>
    </lineage>
</organism>
<dbReference type="Proteomes" id="UP001143856">
    <property type="component" value="Unassembled WGS sequence"/>
</dbReference>
<evidence type="ECO:0000313" key="1">
    <source>
        <dbReference type="EMBL" id="KAJ2994720.1"/>
    </source>
</evidence>
<sequence length="334" mass="36799">MSEEDVVLITQAPSDSWFEGFVLRPNGKVLATRLDKPELYTWEAEDQDAVPQLVCTLPDCNSLVNICSIPGYEDEYFILASTADLEVVTHKDVWLWRVVMGSDDSLPPKTIRLTSVPEEGYCLGVKAVSDRIVLLPDGRTSCIWHLDTQSGKKTLFAQDESMEYGAGEGFFGVNRLQIVGNFVYFTNSSGGNICRIPVEFDSLHEEVGIRTAGPVQTIVDNLPSHLDGLAVSPDQTHAYVASHIDGHLHKVQIDSVTGKGTSHVILTNLDSPTGVNLVPRPDDPGKMKLYIVCCGEIEVAWMPREDNPWEAIRDINSAVTIVVTEQVVETSQLM</sequence>